<gene>
    <name evidence="1" type="ORF">GRG538_LOCUS1217</name>
    <name evidence="2" type="ORF">QYT958_LOCUS11222</name>
</gene>
<protein>
    <submittedName>
        <fullName evidence="1">Uncharacterized protein</fullName>
    </submittedName>
</protein>
<reference evidence="1" key="1">
    <citation type="submission" date="2021-02" db="EMBL/GenBank/DDBJ databases">
        <authorList>
            <person name="Nowell W R."/>
        </authorList>
    </citation>
    <scope>NUCLEOTIDE SEQUENCE</scope>
</reference>
<sequence>MGNGILRRSPNAMQPMGLQTNIRNAIETKSAKIPDGRCNLYAGAHTESNGNTCPVLAIYTWHKTLQNITQEEGQLDRLGGPPGGPLQRGQSTILKDYTETKEFKVGVDQNIQMLAIEDILSIKVSTEVKKEAVQRTNAVIKDKPPEELTCCEKVKSCCTKTICTCCHTEALDMPEYNTTTSLKERANRAITITIEYLRYGNVDTPSNLRVLAKEKQADFYHKLLHTDTIKFYYLQDTHCNEDDYKKCLSESETIARIVVQLKSMVGHYPDETQLKTIVSQKNTHAFGKEVSEKIEMLQGTASTSSQIVQRSRDQD</sequence>
<evidence type="ECO:0000313" key="1">
    <source>
        <dbReference type="EMBL" id="CAF3307916.1"/>
    </source>
</evidence>
<name>A0A817T123_9BILA</name>
<accession>A0A817T123</accession>
<dbReference type="Proteomes" id="UP000663872">
    <property type="component" value="Unassembled WGS sequence"/>
</dbReference>
<evidence type="ECO:0000313" key="3">
    <source>
        <dbReference type="Proteomes" id="UP000663872"/>
    </source>
</evidence>
<proteinExistence type="predicted"/>
<dbReference type="EMBL" id="CAJOBR010001295">
    <property type="protein sequence ID" value="CAF4595921.1"/>
    <property type="molecule type" value="Genomic_DNA"/>
</dbReference>
<comment type="caution">
    <text evidence="1">The sequence shown here is derived from an EMBL/GenBank/DDBJ whole genome shotgun (WGS) entry which is preliminary data.</text>
</comment>
<dbReference type="AlphaFoldDB" id="A0A817T123"/>
<dbReference type="Proteomes" id="UP000663848">
    <property type="component" value="Unassembled WGS sequence"/>
</dbReference>
<evidence type="ECO:0000313" key="2">
    <source>
        <dbReference type="EMBL" id="CAF4595921.1"/>
    </source>
</evidence>
<dbReference type="EMBL" id="CAJNYT010000029">
    <property type="protein sequence ID" value="CAF3307916.1"/>
    <property type="molecule type" value="Genomic_DNA"/>
</dbReference>
<organism evidence="1 3">
    <name type="scientific">Rotaria socialis</name>
    <dbReference type="NCBI Taxonomy" id="392032"/>
    <lineage>
        <taxon>Eukaryota</taxon>
        <taxon>Metazoa</taxon>
        <taxon>Spiralia</taxon>
        <taxon>Gnathifera</taxon>
        <taxon>Rotifera</taxon>
        <taxon>Eurotatoria</taxon>
        <taxon>Bdelloidea</taxon>
        <taxon>Philodinida</taxon>
        <taxon>Philodinidae</taxon>
        <taxon>Rotaria</taxon>
    </lineage>
</organism>